<evidence type="ECO:0000313" key="3">
    <source>
        <dbReference type="EMBL" id="APW18085.1"/>
    </source>
</evidence>
<dbReference type="Pfam" id="PF12089">
    <property type="entry name" value="DUF3566"/>
    <property type="match status" value="1"/>
</dbReference>
<gene>
    <name evidence="3" type="ORF">BVL65_00195</name>
</gene>
<feature type="transmembrane region" description="Helical" evidence="1">
    <location>
        <begin position="178"/>
        <end position="204"/>
    </location>
</feature>
<reference evidence="4" key="1">
    <citation type="submission" date="2017-01" db="EMBL/GenBank/DDBJ databases">
        <title>Gardnerella vaginalis bacteremia associated with severe acute encephalopathy in a young female patient: Case Report and characterization of the isolate.</title>
        <authorList>
            <person name="Tankovic J."/>
            <person name="Timinskas A."/>
            <person name="Zilnyte M."/>
            <person name="Janulaitiene M."/>
            <person name="Zvirbliene A."/>
            <person name="Pleckaityte M."/>
        </authorList>
    </citation>
    <scope>NUCLEOTIDE SEQUENCE [LARGE SCALE GENOMIC DNA]</scope>
    <source>
        <strain evidence="4">GV37</strain>
    </source>
</reference>
<accession>A0ABM6GHH9</accession>
<evidence type="ECO:0000256" key="1">
    <source>
        <dbReference type="SAM" id="Phobius"/>
    </source>
</evidence>
<keyword evidence="1" id="KW-0472">Membrane</keyword>
<feature type="domain" description="DUF3566" evidence="2">
    <location>
        <begin position="104"/>
        <end position="220"/>
    </location>
</feature>
<keyword evidence="4" id="KW-1185">Reference proteome</keyword>
<dbReference type="Proteomes" id="UP000186260">
    <property type="component" value="Chromosome"/>
</dbReference>
<name>A0ABM6GHH9_9BIFI</name>
<dbReference type="EMBL" id="CP019058">
    <property type="protein sequence ID" value="APW18085.1"/>
    <property type="molecule type" value="Genomic_DNA"/>
</dbReference>
<feature type="transmembrane region" description="Helical" evidence="1">
    <location>
        <begin position="121"/>
        <end position="144"/>
    </location>
</feature>
<keyword evidence="1" id="KW-1133">Transmembrane helix</keyword>
<evidence type="ECO:0000313" key="4">
    <source>
        <dbReference type="Proteomes" id="UP000186260"/>
    </source>
</evidence>
<keyword evidence="1" id="KW-0812">Transmembrane</keyword>
<protein>
    <recommendedName>
        <fullName evidence="2">DUF3566 domain-containing protein</fullName>
    </recommendedName>
</protein>
<organism evidence="3 4">
    <name type="scientific">Gardnerella swidsinskii</name>
    <dbReference type="NCBI Taxonomy" id="2792979"/>
    <lineage>
        <taxon>Bacteria</taxon>
        <taxon>Bacillati</taxon>
        <taxon>Actinomycetota</taxon>
        <taxon>Actinomycetes</taxon>
        <taxon>Bifidobacteriales</taxon>
        <taxon>Bifidobacteriaceae</taxon>
        <taxon>Gardnerella</taxon>
    </lineage>
</organism>
<evidence type="ECO:0000259" key="2">
    <source>
        <dbReference type="Pfam" id="PF12089"/>
    </source>
</evidence>
<sequence length="221" mass="23503">MSENFEPSQNPMNMNEESARFLSNDTELSAEKMVPSKEVNYSSEENNFDEISGNSSLGNIVKNSSSSGRVSGSSNTYRRTIGGAASSISNKSNATKSGRVPRARRMSLSLVRVDAWSVAKVTFLLSVAGGIIQVIAAGLVWLFLNMIGVFDQVTQIVSSTGLDSNGFNLADVFSLPTVLSTVTIFSIVEIIIITVLSAIIALLYNVVGSLVGGIHITLGDD</sequence>
<dbReference type="InterPro" id="IPR021949">
    <property type="entry name" value="DUF3566_TM"/>
</dbReference>
<proteinExistence type="predicted"/>